<evidence type="ECO:0000256" key="1">
    <source>
        <dbReference type="SAM" id="MobiDB-lite"/>
    </source>
</evidence>
<reference evidence="2" key="2">
    <citation type="submission" date="2015-06" db="UniProtKB">
        <authorList>
            <consortium name="EnsemblPlants"/>
        </authorList>
    </citation>
    <scope>IDENTIFICATION</scope>
</reference>
<dbReference type="Gramene" id="ORUFI07G04880.1">
    <property type="protein sequence ID" value="ORUFI07G04880.1"/>
    <property type="gene ID" value="ORUFI07G04880"/>
</dbReference>
<dbReference type="Proteomes" id="UP000008022">
    <property type="component" value="Unassembled WGS sequence"/>
</dbReference>
<feature type="compositionally biased region" description="Gly residues" evidence="1">
    <location>
        <begin position="66"/>
        <end position="81"/>
    </location>
</feature>
<dbReference type="HOGENOM" id="CLU_130651_0_0_1"/>
<reference evidence="3" key="1">
    <citation type="submission" date="2013-06" db="EMBL/GenBank/DDBJ databases">
        <authorList>
            <person name="Zhao Q."/>
        </authorList>
    </citation>
    <scope>NUCLEOTIDE SEQUENCE</scope>
    <source>
        <strain evidence="3">cv. W1943</strain>
    </source>
</reference>
<name>A0A0E0Q4T4_ORYRU</name>
<accession>A0A0E0Q4T4</accession>
<dbReference type="OMA" id="DGIHDHN"/>
<keyword evidence="3" id="KW-1185">Reference proteome</keyword>
<proteinExistence type="predicted"/>
<protein>
    <submittedName>
        <fullName evidence="2">Uncharacterized protein</fullName>
    </submittedName>
</protein>
<feature type="region of interest" description="Disordered" evidence="1">
    <location>
        <begin position="23"/>
        <end position="88"/>
    </location>
</feature>
<organism evidence="2 3">
    <name type="scientific">Oryza rufipogon</name>
    <name type="common">Brownbeard rice</name>
    <name type="synonym">Asian wild rice</name>
    <dbReference type="NCBI Taxonomy" id="4529"/>
    <lineage>
        <taxon>Eukaryota</taxon>
        <taxon>Viridiplantae</taxon>
        <taxon>Streptophyta</taxon>
        <taxon>Embryophyta</taxon>
        <taxon>Tracheophyta</taxon>
        <taxon>Spermatophyta</taxon>
        <taxon>Magnoliopsida</taxon>
        <taxon>Liliopsida</taxon>
        <taxon>Poales</taxon>
        <taxon>Poaceae</taxon>
        <taxon>BOP clade</taxon>
        <taxon>Oryzoideae</taxon>
        <taxon>Oryzeae</taxon>
        <taxon>Oryzinae</taxon>
        <taxon>Oryza</taxon>
    </lineage>
</organism>
<evidence type="ECO:0000313" key="2">
    <source>
        <dbReference type="EnsemblPlants" id="ORUFI07G04880.1"/>
    </source>
</evidence>
<sequence>MTMANATLPPLPATVAVSTLPLKRSSQRGVGVEQLAGHGIRRRREGVGGGAVEGNHDDGRPNPAKTGGGGSGRGGSSGGCGIRDDDDDLDGDGIHDHNLLAATMAGGGGRPWPGWIQQALDGCDQVVADLARTSECRQCYYKTPDRLRLIGAGLEICERLEGAGCETNTRDGNGYP</sequence>
<dbReference type="EnsemblPlants" id="ORUFI07G04880.1">
    <property type="protein sequence ID" value="ORUFI07G04880.1"/>
    <property type="gene ID" value="ORUFI07G04880"/>
</dbReference>
<dbReference type="AlphaFoldDB" id="A0A0E0Q4T4"/>
<evidence type="ECO:0000313" key="3">
    <source>
        <dbReference type="Proteomes" id="UP000008022"/>
    </source>
</evidence>